<reference evidence="4" key="1">
    <citation type="submission" date="2023-03" db="EMBL/GenBank/DDBJ databases">
        <title>Massive genome expansion in bonnet fungi (Mycena s.s.) driven by repeated elements and novel gene families across ecological guilds.</title>
        <authorList>
            <consortium name="Lawrence Berkeley National Laboratory"/>
            <person name="Harder C.B."/>
            <person name="Miyauchi S."/>
            <person name="Viragh M."/>
            <person name="Kuo A."/>
            <person name="Thoen E."/>
            <person name="Andreopoulos B."/>
            <person name="Lu D."/>
            <person name="Skrede I."/>
            <person name="Drula E."/>
            <person name="Henrissat B."/>
            <person name="Morin E."/>
            <person name="Kohler A."/>
            <person name="Barry K."/>
            <person name="LaButti K."/>
            <person name="Morin E."/>
            <person name="Salamov A."/>
            <person name="Lipzen A."/>
            <person name="Mereny Z."/>
            <person name="Hegedus B."/>
            <person name="Baldrian P."/>
            <person name="Stursova M."/>
            <person name="Weitz H."/>
            <person name="Taylor A."/>
            <person name="Grigoriev I.V."/>
            <person name="Nagy L.G."/>
            <person name="Martin F."/>
            <person name="Kauserud H."/>
        </authorList>
    </citation>
    <scope>NUCLEOTIDE SEQUENCE</scope>
    <source>
        <strain evidence="4">CBHHK002</strain>
    </source>
</reference>
<proteinExistence type="predicted"/>
<feature type="compositionally biased region" description="Acidic residues" evidence="2">
    <location>
        <begin position="742"/>
        <end position="757"/>
    </location>
</feature>
<dbReference type="Proteomes" id="UP001218218">
    <property type="component" value="Unassembled WGS sequence"/>
</dbReference>
<feature type="compositionally biased region" description="Pro residues" evidence="2">
    <location>
        <begin position="649"/>
        <end position="665"/>
    </location>
</feature>
<dbReference type="EMBL" id="JARIHO010000008">
    <property type="protein sequence ID" value="KAJ7356743.1"/>
    <property type="molecule type" value="Genomic_DNA"/>
</dbReference>
<dbReference type="SUPFAM" id="SSF63491">
    <property type="entry name" value="BAG domain"/>
    <property type="match status" value="1"/>
</dbReference>
<evidence type="ECO:0000313" key="4">
    <source>
        <dbReference type="EMBL" id="KAJ7356743.1"/>
    </source>
</evidence>
<comment type="caution">
    <text evidence="4">The sequence shown here is derived from an EMBL/GenBank/DDBJ whole genome shotgun (WGS) entry which is preliminary data.</text>
</comment>
<feature type="region of interest" description="Disordered" evidence="2">
    <location>
        <begin position="421"/>
        <end position="494"/>
    </location>
</feature>
<feature type="compositionally biased region" description="Low complexity" evidence="2">
    <location>
        <begin position="635"/>
        <end position="645"/>
    </location>
</feature>
<protein>
    <recommendedName>
        <fullName evidence="3">BAG domain-containing protein</fullName>
    </recommendedName>
</protein>
<dbReference type="PANTHER" id="PTHR47771">
    <property type="entry name" value="LD27203P-RELATED"/>
    <property type="match status" value="1"/>
</dbReference>
<dbReference type="InterPro" id="IPR036533">
    <property type="entry name" value="BAG_dom_sf"/>
</dbReference>
<dbReference type="InterPro" id="IPR003103">
    <property type="entry name" value="BAG_domain"/>
</dbReference>
<feature type="region of interest" description="Disordered" evidence="2">
    <location>
        <begin position="321"/>
        <end position="372"/>
    </location>
</feature>
<dbReference type="GO" id="GO:0051087">
    <property type="term" value="F:protein-folding chaperone binding"/>
    <property type="evidence" value="ECO:0007669"/>
    <property type="project" value="InterPro"/>
</dbReference>
<feature type="compositionally biased region" description="Polar residues" evidence="2">
    <location>
        <begin position="322"/>
        <end position="339"/>
    </location>
</feature>
<evidence type="ECO:0000313" key="5">
    <source>
        <dbReference type="Proteomes" id="UP001218218"/>
    </source>
</evidence>
<evidence type="ECO:0000256" key="2">
    <source>
        <dbReference type="SAM" id="MobiDB-lite"/>
    </source>
</evidence>
<evidence type="ECO:0000259" key="3">
    <source>
        <dbReference type="Pfam" id="PF02179"/>
    </source>
</evidence>
<name>A0AAD7AEN3_9AGAR</name>
<feature type="compositionally biased region" description="Polar residues" evidence="2">
    <location>
        <begin position="681"/>
        <end position="694"/>
    </location>
</feature>
<dbReference type="PANTHER" id="PTHR47771:SF14">
    <property type="entry name" value="RH73259P"/>
    <property type="match status" value="1"/>
</dbReference>
<sequence>MFHHSYSSAPSYRTPVSQINPREKYLAALAEAKAAEAEYLAAERLQQEEDQLRQRLEQIQSLKHQPSDYYTHIPASQYSQAALLDLDALRRQIAAEERARIVREQKIEALRVQGAQHKAQKQARELDELRIREERRAQLAVRDFERSRALAAQRAELQAHTQRALAPSFRVVVTEGSRTQHRRTAQRSSYPEFHETLDLAPTFSGKRNHHHQAHGCGCEREAHKVQMNSTAVTLEDVVSQLFGGVRVEAKSEPKPEKTQAPPEAVSVEQLLQHVFGGNTAAQLKAESKPVKEAPAQHAESPITVEQLISHFLGAAGIEVEQSKGSSSNATASIPTSTQPSEKEKTAPAPATSQSAPKPALAPAPTPATAQAPQPVGCEHIINHFLGATGARPAAATQPNQAGVEVDLQQLLNMFLGGAVQTSAPTQPQAGPSNSASASKHTETGPAANKTTLQEREERELAEAIRMSLAESQPQPSSTTSESKGKAPAPAPVKDVASSTAEVHAIDASFAALSSEFVFPTQLDFSTSRTASPTRNGTAEESVMANLSYSTQNQPVRFYHQALSGLLARLDAVESFGDEGLRHGRKEVVGRVEGALDEVERVVEAKWRRWAGRERASTPEPVPAPSRAVEEAPVIVTAPTAEPVEVAEPEPVPAPDTIPEPTPVPVVEPEVTPSASYPPASELSSSYPPSATESVATLRPSSPAPSHVDPVPASPAPSDIDTFLLPASAAAPVMQKKPRASDSDADVDVGSDWSELDA</sequence>
<keyword evidence="5" id="KW-1185">Reference proteome</keyword>
<feature type="compositionally biased region" description="Low complexity" evidence="2">
    <location>
        <begin position="470"/>
        <end position="481"/>
    </location>
</feature>
<feature type="region of interest" description="Disordered" evidence="2">
    <location>
        <begin position="611"/>
        <end position="757"/>
    </location>
</feature>
<feature type="coiled-coil region" evidence="1">
    <location>
        <begin position="35"/>
        <end position="132"/>
    </location>
</feature>
<feature type="compositionally biased region" description="Low complexity" evidence="2">
    <location>
        <begin position="346"/>
        <end position="358"/>
    </location>
</feature>
<organism evidence="4 5">
    <name type="scientific">Mycena albidolilacea</name>
    <dbReference type="NCBI Taxonomy" id="1033008"/>
    <lineage>
        <taxon>Eukaryota</taxon>
        <taxon>Fungi</taxon>
        <taxon>Dikarya</taxon>
        <taxon>Basidiomycota</taxon>
        <taxon>Agaricomycotina</taxon>
        <taxon>Agaricomycetes</taxon>
        <taxon>Agaricomycetidae</taxon>
        <taxon>Agaricales</taxon>
        <taxon>Marasmiineae</taxon>
        <taxon>Mycenaceae</taxon>
        <taxon>Mycena</taxon>
    </lineage>
</organism>
<keyword evidence="1" id="KW-0175">Coiled coil</keyword>
<evidence type="ECO:0000256" key="1">
    <source>
        <dbReference type="SAM" id="Coils"/>
    </source>
</evidence>
<gene>
    <name evidence="4" type="ORF">DFH08DRAFT_849924</name>
</gene>
<dbReference type="Pfam" id="PF02179">
    <property type="entry name" value="BAG"/>
    <property type="match status" value="1"/>
</dbReference>
<accession>A0AAD7AEN3</accession>
<feature type="domain" description="BAG" evidence="3">
    <location>
        <begin position="556"/>
        <end position="600"/>
    </location>
</feature>
<feature type="compositionally biased region" description="Polar residues" evidence="2">
    <location>
        <begin position="421"/>
        <end position="438"/>
    </location>
</feature>
<dbReference type="AlphaFoldDB" id="A0AAD7AEN3"/>
<feature type="compositionally biased region" description="Basic and acidic residues" evidence="2">
    <location>
        <begin position="452"/>
        <end position="462"/>
    </location>
</feature>
<dbReference type="Gene3D" id="1.20.58.120">
    <property type="entry name" value="BAG domain"/>
    <property type="match status" value="1"/>
</dbReference>